<keyword evidence="1" id="KW-0472">Membrane</keyword>
<keyword evidence="1" id="KW-1133">Transmembrane helix</keyword>
<gene>
    <name evidence="2" type="ORF">CRE_23270</name>
</gene>
<keyword evidence="1" id="KW-0812">Transmembrane</keyword>
<sequence length="121" mass="13816">MCRSKMIYSQSTIIISLLACILIINILSCFSVFRLEQKFEADELIDIYNPNALKDLRAKYNLKADKYSLELSQVARGADHKRFFGKVKLEAFCAIKERIGDIDDGGKYVCNPRAVRKDNCT</sequence>
<evidence type="ECO:0000256" key="1">
    <source>
        <dbReference type="SAM" id="Phobius"/>
    </source>
</evidence>
<dbReference type="Proteomes" id="UP000008281">
    <property type="component" value="Unassembled WGS sequence"/>
</dbReference>
<dbReference type="STRING" id="31234.E3NU85"/>
<dbReference type="HOGENOM" id="CLU_2040238_0_0_1"/>
<dbReference type="AlphaFoldDB" id="E3NU85"/>
<evidence type="ECO:0000313" key="3">
    <source>
        <dbReference type="Proteomes" id="UP000008281"/>
    </source>
</evidence>
<feature type="transmembrane region" description="Helical" evidence="1">
    <location>
        <begin position="12"/>
        <end position="33"/>
    </location>
</feature>
<dbReference type="PROSITE" id="PS51257">
    <property type="entry name" value="PROKAR_LIPOPROTEIN"/>
    <property type="match status" value="1"/>
</dbReference>
<dbReference type="OrthoDB" id="5815019at2759"/>
<dbReference type="EMBL" id="DS270452">
    <property type="protein sequence ID" value="EFO94180.1"/>
    <property type="molecule type" value="Genomic_DNA"/>
</dbReference>
<evidence type="ECO:0000313" key="2">
    <source>
        <dbReference type="EMBL" id="EFO94180.1"/>
    </source>
</evidence>
<accession>E3NU85</accession>
<organism evidence="3">
    <name type="scientific">Caenorhabditis remanei</name>
    <name type="common">Caenorhabditis vulgaris</name>
    <dbReference type="NCBI Taxonomy" id="31234"/>
    <lineage>
        <taxon>Eukaryota</taxon>
        <taxon>Metazoa</taxon>
        <taxon>Ecdysozoa</taxon>
        <taxon>Nematoda</taxon>
        <taxon>Chromadorea</taxon>
        <taxon>Rhabditida</taxon>
        <taxon>Rhabditina</taxon>
        <taxon>Rhabditomorpha</taxon>
        <taxon>Rhabditoidea</taxon>
        <taxon>Rhabditidae</taxon>
        <taxon>Peloderinae</taxon>
        <taxon>Caenorhabditis</taxon>
    </lineage>
</organism>
<keyword evidence="3" id="KW-1185">Reference proteome</keyword>
<name>E3NU85_CAERE</name>
<proteinExistence type="predicted"/>
<protein>
    <submittedName>
        <fullName evidence="2">Uncharacterized protein</fullName>
    </submittedName>
</protein>
<dbReference type="InParanoid" id="E3NU85"/>
<reference evidence="2" key="1">
    <citation type="submission" date="2007-07" db="EMBL/GenBank/DDBJ databases">
        <title>PCAP assembly of the Caenorhabditis remanei genome.</title>
        <authorList>
            <consortium name="The Caenorhabditis remanei Sequencing Consortium"/>
            <person name="Wilson R.K."/>
        </authorList>
    </citation>
    <scope>NUCLEOTIDE SEQUENCE [LARGE SCALE GENOMIC DNA]</scope>
    <source>
        <strain evidence="2">PB4641</strain>
    </source>
</reference>